<dbReference type="InterPro" id="IPR035906">
    <property type="entry name" value="MetI-like_sf"/>
</dbReference>
<gene>
    <name evidence="10" type="ordered locus">Sthe_2992</name>
</gene>
<dbReference type="SUPFAM" id="SSF161098">
    <property type="entry name" value="MetI-like"/>
    <property type="match status" value="1"/>
</dbReference>
<dbReference type="HOGENOM" id="CLU_016047_18_3_0"/>
<feature type="transmembrane region" description="Helical" evidence="8">
    <location>
        <begin position="248"/>
        <end position="267"/>
    </location>
</feature>
<feature type="transmembrane region" description="Helical" evidence="8">
    <location>
        <begin position="153"/>
        <end position="174"/>
    </location>
</feature>
<feature type="transmembrane region" description="Helical" evidence="8">
    <location>
        <begin position="273"/>
        <end position="292"/>
    </location>
</feature>
<reference evidence="11" key="1">
    <citation type="submission" date="2009-11" db="EMBL/GenBank/DDBJ databases">
        <title>The complete chromosome 2 of Sphaerobacter thermophilus DSM 20745.</title>
        <authorList>
            <person name="Lucas S."/>
            <person name="Copeland A."/>
            <person name="Lapidus A."/>
            <person name="Glavina del Rio T."/>
            <person name="Dalin E."/>
            <person name="Tice H."/>
            <person name="Bruce D."/>
            <person name="Goodwin L."/>
            <person name="Pitluck S."/>
            <person name="Kyrpides N."/>
            <person name="Mavromatis K."/>
            <person name="Ivanova N."/>
            <person name="Mikhailova N."/>
            <person name="LaButti K.M."/>
            <person name="Clum A."/>
            <person name="Sun H.I."/>
            <person name="Brettin T."/>
            <person name="Detter J.C."/>
            <person name="Han C."/>
            <person name="Larimer F."/>
            <person name="Land M."/>
            <person name="Hauser L."/>
            <person name="Markowitz V."/>
            <person name="Cheng J.F."/>
            <person name="Hugenholtz P."/>
            <person name="Woyke T."/>
            <person name="Wu D."/>
            <person name="Steenblock K."/>
            <person name="Schneider S."/>
            <person name="Pukall R."/>
            <person name="Goeker M."/>
            <person name="Klenk H.P."/>
            <person name="Eisen J.A."/>
        </authorList>
    </citation>
    <scope>NUCLEOTIDE SEQUENCE [LARGE SCALE GENOMIC DNA]</scope>
    <source>
        <strain evidence="11">ATCC 49802 / DSM 20745 / S 6022</strain>
    </source>
</reference>
<dbReference type="CDD" id="cd06261">
    <property type="entry name" value="TM_PBP2"/>
    <property type="match status" value="1"/>
</dbReference>
<keyword evidence="11" id="KW-1185">Reference proteome</keyword>
<evidence type="ECO:0000256" key="2">
    <source>
        <dbReference type="ARBA" id="ARBA00007069"/>
    </source>
</evidence>
<dbReference type="KEGG" id="sti:Sthe_2992"/>
<sequence>MSSYSLPEAAPVPALGRRRLTANLSWALLLSLPLLWLLVFLFVPVLVVLVVSFFQPTLSGFEQSFTLDNYRLLLTSGPFFSTLVNTVLSALITTVVTFLAGFWVAYYLALVVPNLRSRFALFIIALAPFFTSFLIRAVAWIPMMGREGVLNSALLSLGIISAPLDFLLFSNFAVRVAMAQLYLLFMISPIFFSLSTIEPAVLEAASDMGARWWNILWEILLPLARPGIVIGAVFVFVLSMGDFATVRLIGGGASTSVGLSIQNFVTYMQFPQAAAAASILVLVTVLGVVLLLRWGAIGEDL</sequence>
<dbReference type="EMBL" id="CP001824">
    <property type="protein sequence ID" value="ACZ40395.1"/>
    <property type="molecule type" value="Genomic_DNA"/>
</dbReference>
<evidence type="ECO:0000256" key="8">
    <source>
        <dbReference type="RuleBase" id="RU363032"/>
    </source>
</evidence>
<feature type="transmembrane region" description="Helical" evidence="8">
    <location>
        <begin position="26"/>
        <end position="54"/>
    </location>
</feature>
<keyword evidence="6 8" id="KW-1133">Transmembrane helix</keyword>
<dbReference type="eggNOG" id="COG1176">
    <property type="taxonomic scope" value="Bacteria"/>
</dbReference>
<dbReference type="InterPro" id="IPR000515">
    <property type="entry name" value="MetI-like"/>
</dbReference>
<dbReference type="STRING" id="479434.Sthe_2992"/>
<feature type="transmembrane region" description="Helical" evidence="8">
    <location>
        <begin position="181"/>
        <end position="202"/>
    </location>
</feature>
<accession>D1C9A2</accession>
<evidence type="ECO:0000313" key="11">
    <source>
        <dbReference type="Proteomes" id="UP000002027"/>
    </source>
</evidence>
<dbReference type="GO" id="GO:0005886">
    <property type="term" value="C:plasma membrane"/>
    <property type="evidence" value="ECO:0007669"/>
    <property type="project" value="UniProtKB-SubCell"/>
</dbReference>
<evidence type="ECO:0000256" key="1">
    <source>
        <dbReference type="ARBA" id="ARBA00004651"/>
    </source>
</evidence>
<keyword evidence="5 8" id="KW-0812">Transmembrane</keyword>
<dbReference type="RefSeq" id="WP_012873430.1">
    <property type="nucleotide sequence ID" value="NC_013524.1"/>
</dbReference>
<feature type="transmembrane region" description="Helical" evidence="8">
    <location>
        <begin position="119"/>
        <end position="141"/>
    </location>
</feature>
<feature type="transmembrane region" description="Helical" evidence="8">
    <location>
        <begin position="87"/>
        <end position="112"/>
    </location>
</feature>
<comment type="similarity">
    <text evidence="2">Belongs to the binding-protein-dependent transport system permease family. CysTW subfamily.</text>
</comment>
<feature type="transmembrane region" description="Helical" evidence="8">
    <location>
        <begin position="222"/>
        <end position="241"/>
    </location>
</feature>
<evidence type="ECO:0000313" key="10">
    <source>
        <dbReference type="EMBL" id="ACZ40395.1"/>
    </source>
</evidence>
<evidence type="ECO:0000259" key="9">
    <source>
        <dbReference type="PROSITE" id="PS50928"/>
    </source>
</evidence>
<organism evidence="10 11">
    <name type="scientific">Sphaerobacter thermophilus (strain ATCC 49802 / DSM 20745 / KCCM 41009 / NCIMB 13125 / S 6022)</name>
    <dbReference type="NCBI Taxonomy" id="479434"/>
    <lineage>
        <taxon>Bacteria</taxon>
        <taxon>Pseudomonadati</taxon>
        <taxon>Thermomicrobiota</taxon>
        <taxon>Thermomicrobia</taxon>
        <taxon>Sphaerobacterales</taxon>
        <taxon>Sphaerobacterineae</taxon>
        <taxon>Sphaerobacteraceae</taxon>
        <taxon>Sphaerobacter</taxon>
    </lineage>
</organism>
<dbReference type="AlphaFoldDB" id="D1C9A2"/>
<dbReference type="PANTHER" id="PTHR42929:SF1">
    <property type="entry name" value="INNER MEMBRANE ABC TRANSPORTER PERMEASE PROTEIN YDCU-RELATED"/>
    <property type="match status" value="1"/>
</dbReference>
<name>D1C9A2_SPHTD</name>
<evidence type="ECO:0000256" key="6">
    <source>
        <dbReference type="ARBA" id="ARBA00022989"/>
    </source>
</evidence>
<keyword evidence="4" id="KW-1003">Cell membrane</keyword>
<evidence type="ECO:0000256" key="5">
    <source>
        <dbReference type="ARBA" id="ARBA00022692"/>
    </source>
</evidence>
<dbReference type="Pfam" id="PF00528">
    <property type="entry name" value="BPD_transp_1"/>
    <property type="match status" value="1"/>
</dbReference>
<protein>
    <submittedName>
        <fullName evidence="10">Binding-protein-dependent transport systems inner membrane component</fullName>
    </submittedName>
</protein>
<dbReference type="InParanoid" id="D1C9A2"/>
<dbReference type="PANTHER" id="PTHR42929">
    <property type="entry name" value="INNER MEMBRANE ABC TRANSPORTER PERMEASE PROTEIN YDCU-RELATED-RELATED"/>
    <property type="match status" value="1"/>
</dbReference>
<feature type="domain" description="ABC transmembrane type-1" evidence="9">
    <location>
        <begin position="83"/>
        <end position="292"/>
    </location>
</feature>
<reference evidence="10 11" key="2">
    <citation type="journal article" date="2010" name="Stand. Genomic Sci.">
        <title>Complete genome sequence of Desulfohalobium retbaense type strain (HR(100)).</title>
        <authorList>
            <person name="Spring S."/>
            <person name="Nolan M."/>
            <person name="Lapidus A."/>
            <person name="Glavina Del Rio T."/>
            <person name="Copeland A."/>
            <person name="Tice H."/>
            <person name="Cheng J.F."/>
            <person name="Lucas S."/>
            <person name="Land M."/>
            <person name="Chen F."/>
            <person name="Bruce D."/>
            <person name="Goodwin L."/>
            <person name="Pitluck S."/>
            <person name="Ivanova N."/>
            <person name="Mavromatis K."/>
            <person name="Mikhailova N."/>
            <person name="Pati A."/>
            <person name="Chen A."/>
            <person name="Palaniappan K."/>
            <person name="Hauser L."/>
            <person name="Chang Y.J."/>
            <person name="Jeffries C.D."/>
            <person name="Munk C."/>
            <person name="Kiss H."/>
            <person name="Chain P."/>
            <person name="Han C."/>
            <person name="Brettin T."/>
            <person name="Detter J.C."/>
            <person name="Schuler E."/>
            <person name="Goker M."/>
            <person name="Rohde M."/>
            <person name="Bristow J."/>
            <person name="Eisen J.A."/>
            <person name="Markowitz V."/>
            <person name="Hugenholtz P."/>
            <person name="Kyrpides N.C."/>
            <person name="Klenk H.P."/>
        </authorList>
    </citation>
    <scope>NUCLEOTIDE SEQUENCE [LARGE SCALE GENOMIC DNA]</scope>
    <source>
        <strain evidence="11">ATCC 49802 / DSM 20745 / S 6022</strain>
    </source>
</reference>
<comment type="subcellular location">
    <subcellularLocation>
        <location evidence="1 8">Cell membrane</location>
        <topology evidence="1 8">Multi-pass membrane protein</topology>
    </subcellularLocation>
</comment>
<dbReference type="PROSITE" id="PS50928">
    <property type="entry name" value="ABC_TM1"/>
    <property type="match status" value="1"/>
</dbReference>
<keyword evidence="3 8" id="KW-0813">Transport</keyword>
<proteinExistence type="inferred from homology"/>
<dbReference type="Gene3D" id="1.10.3720.10">
    <property type="entry name" value="MetI-like"/>
    <property type="match status" value="1"/>
</dbReference>
<evidence type="ECO:0000256" key="7">
    <source>
        <dbReference type="ARBA" id="ARBA00023136"/>
    </source>
</evidence>
<evidence type="ECO:0000256" key="3">
    <source>
        <dbReference type="ARBA" id="ARBA00022448"/>
    </source>
</evidence>
<keyword evidence="7 8" id="KW-0472">Membrane</keyword>
<dbReference type="Proteomes" id="UP000002027">
    <property type="component" value="Chromosome 2"/>
</dbReference>
<dbReference type="GO" id="GO:0055085">
    <property type="term" value="P:transmembrane transport"/>
    <property type="evidence" value="ECO:0007669"/>
    <property type="project" value="InterPro"/>
</dbReference>
<evidence type="ECO:0000256" key="4">
    <source>
        <dbReference type="ARBA" id="ARBA00022475"/>
    </source>
</evidence>